<keyword evidence="3" id="KW-0805">Transcription regulation</keyword>
<dbReference type="PROSITE" id="PS50048">
    <property type="entry name" value="ZN2_CY6_FUNGAL_2"/>
    <property type="match status" value="1"/>
</dbReference>
<keyword evidence="1" id="KW-0479">Metal-binding</keyword>
<accession>A0A9P6HPC7</accession>
<feature type="region of interest" description="Disordered" evidence="8">
    <location>
        <begin position="226"/>
        <end position="263"/>
    </location>
</feature>
<evidence type="ECO:0000256" key="3">
    <source>
        <dbReference type="ARBA" id="ARBA00023015"/>
    </source>
</evidence>
<keyword evidence="11" id="KW-1185">Reference proteome</keyword>
<feature type="domain" description="Zn(2)-C6 fungal-type" evidence="9">
    <location>
        <begin position="63"/>
        <end position="94"/>
    </location>
</feature>
<evidence type="ECO:0000256" key="8">
    <source>
        <dbReference type="SAM" id="MobiDB-lite"/>
    </source>
</evidence>
<feature type="region of interest" description="Disordered" evidence="8">
    <location>
        <begin position="95"/>
        <end position="123"/>
    </location>
</feature>
<evidence type="ECO:0000313" key="11">
    <source>
        <dbReference type="Proteomes" id="UP000736335"/>
    </source>
</evidence>
<evidence type="ECO:0000313" key="10">
    <source>
        <dbReference type="EMBL" id="KAF9792324.1"/>
    </source>
</evidence>
<protein>
    <recommendedName>
        <fullName evidence="7">Transcription activator of gluconeogenesis ERT1</fullName>
    </recommendedName>
</protein>
<dbReference type="InterPro" id="IPR001138">
    <property type="entry name" value="Zn2Cys6_DnaBD"/>
</dbReference>
<reference evidence="10" key="1">
    <citation type="journal article" date="2020" name="Nat. Commun.">
        <title>Large-scale genome sequencing of mycorrhizal fungi provides insights into the early evolution of symbiotic traits.</title>
        <authorList>
            <person name="Miyauchi S."/>
            <person name="Kiss E."/>
            <person name="Kuo A."/>
            <person name="Drula E."/>
            <person name="Kohler A."/>
            <person name="Sanchez-Garcia M."/>
            <person name="Morin E."/>
            <person name="Andreopoulos B."/>
            <person name="Barry K.W."/>
            <person name="Bonito G."/>
            <person name="Buee M."/>
            <person name="Carver A."/>
            <person name="Chen C."/>
            <person name="Cichocki N."/>
            <person name="Clum A."/>
            <person name="Culley D."/>
            <person name="Crous P.W."/>
            <person name="Fauchery L."/>
            <person name="Girlanda M."/>
            <person name="Hayes R.D."/>
            <person name="Keri Z."/>
            <person name="LaButti K."/>
            <person name="Lipzen A."/>
            <person name="Lombard V."/>
            <person name="Magnuson J."/>
            <person name="Maillard F."/>
            <person name="Murat C."/>
            <person name="Nolan M."/>
            <person name="Ohm R.A."/>
            <person name="Pangilinan J."/>
            <person name="Pereira M.F."/>
            <person name="Perotto S."/>
            <person name="Peter M."/>
            <person name="Pfister S."/>
            <person name="Riley R."/>
            <person name="Sitrit Y."/>
            <person name="Stielow J.B."/>
            <person name="Szollosi G."/>
            <person name="Zifcakova L."/>
            <person name="Stursova M."/>
            <person name="Spatafora J.W."/>
            <person name="Tedersoo L."/>
            <person name="Vaario L.M."/>
            <person name="Yamada A."/>
            <person name="Yan M."/>
            <person name="Wang P."/>
            <person name="Xu J."/>
            <person name="Bruns T."/>
            <person name="Baldrian P."/>
            <person name="Vilgalys R."/>
            <person name="Dunand C."/>
            <person name="Henrissat B."/>
            <person name="Grigoriev I.V."/>
            <person name="Hibbett D."/>
            <person name="Nagy L.G."/>
            <person name="Martin F.M."/>
        </authorList>
    </citation>
    <scope>NUCLEOTIDE SEQUENCE</scope>
    <source>
        <strain evidence="10">UH-Tt-Lm1</strain>
    </source>
</reference>
<comment type="caution">
    <text evidence="10">The sequence shown here is derived from an EMBL/GenBank/DDBJ whole genome shotgun (WGS) entry which is preliminary data.</text>
</comment>
<evidence type="ECO:0000259" key="9">
    <source>
        <dbReference type="PROSITE" id="PS50048"/>
    </source>
</evidence>
<feature type="region of interest" description="Disordered" evidence="8">
    <location>
        <begin position="1"/>
        <end position="33"/>
    </location>
</feature>
<evidence type="ECO:0000256" key="1">
    <source>
        <dbReference type="ARBA" id="ARBA00022723"/>
    </source>
</evidence>
<keyword evidence="5" id="KW-0804">Transcription</keyword>
<organism evidence="10 11">
    <name type="scientific">Thelephora terrestris</name>
    <dbReference type="NCBI Taxonomy" id="56493"/>
    <lineage>
        <taxon>Eukaryota</taxon>
        <taxon>Fungi</taxon>
        <taxon>Dikarya</taxon>
        <taxon>Basidiomycota</taxon>
        <taxon>Agaricomycotina</taxon>
        <taxon>Agaricomycetes</taxon>
        <taxon>Thelephorales</taxon>
        <taxon>Thelephoraceae</taxon>
        <taxon>Thelephora</taxon>
    </lineage>
</organism>
<dbReference type="PANTHER" id="PTHR47659">
    <property type="entry name" value="ZN(II)2CYS6 TRANSCRIPTION FACTOR (EUROFUNG)-RELATED"/>
    <property type="match status" value="1"/>
</dbReference>
<evidence type="ECO:0000256" key="5">
    <source>
        <dbReference type="ARBA" id="ARBA00023163"/>
    </source>
</evidence>
<gene>
    <name evidence="10" type="ORF">BJ322DRAFT_1102840</name>
</gene>
<evidence type="ECO:0000256" key="6">
    <source>
        <dbReference type="ARBA" id="ARBA00023242"/>
    </source>
</evidence>
<dbReference type="GO" id="GO:0008270">
    <property type="term" value="F:zinc ion binding"/>
    <property type="evidence" value="ECO:0007669"/>
    <property type="project" value="InterPro"/>
</dbReference>
<sequence length="263" mass="28888">MPNSPSPEPDEPASNESQTTDLQPSMTVHPLGYSSMPMHMYPFPSGIVPTPPTRSKRRQVKNACTNCQKACKKCDDARPCLRCVKYGIAEECVDSHRKERKKGIKRGPYKKRDGKPFSLDPPYDGSTQPSIQMATAIPGASSAIPFISPVGFSPNLFGPYPKPGDPAIYYPPFYLAAPISAHGLPPHQNGDGEPGYHHPHFYPTTFLTPYPQPYAPYMMPHRPDGQVALPPAHLGFPPISARLPQGTGQQDQRDDRSEEVTPS</sequence>
<dbReference type="Proteomes" id="UP000736335">
    <property type="component" value="Unassembled WGS sequence"/>
</dbReference>
<dbReference type="InterPro" id="IPR036864">
    <property type="entry name" value="Zn2-C6_fun-type_DNA-bd_sf"/>
</dbReference>
<dbReference type="GO" id="GO:0000981">
    <property type="term" value="F:DNA-binding transcription factor activity, RNA polymerase II-specific"/>
    <property type="evidence" value="ECO:0007669"/>
    <property type="project" value="InterPro"/>
</dbReference>
<dbReference type="SMART" id="SM00066">
    <property type="entry name" value="GAL4"/>
    <property type="match status" value="1"/>
</dbReference>
<dbReference type="OrthoDB" id="5575144at2759"/>
<dbReference type="Gene3D" id="4.10.240.10">
    <property type="entry name" value="Zn(2)-C6 fungal-type DNA-binding domain"/>
    <property type="match status" value="1"/>
</dbReference>
<feature type="compositionally biased region" description="Basic and acidic residues" evidence="8">
    <location>
        <begin position="251"/>
        <end position="263"/>
    </location>
</feature>
<evidence type="ECO:0000256" key="7">
    <source>
        <dbReference type="ARBA" id="ARBA00040903"/>
    </source>
</evidence>
<dbReference type="InterPro" id="IPR050335">
    <property type="entry name" value="ERT1_acuK_gluconeogen_tf"/>
</dbReference>
<proteinExistence type="predicted"/>
<reference evidence="10" key="2">
    <citation type="submission" date="2020-11" db="EMBL/GenBank/DDBJ databases">
        <authorList>
            <consortium name="DOE Joint Genome Institute"/>
            <person name="Kuo A."/>
            <person name="Miyauchi S."/>
            <person name="Kiss E."/>
            <person name="Drula E."/>
            <person name="Kohler A."/>
            <person name="Sanchez-Garcia M."/>
            <person name="Andreopoulos B."/>
            <person name="Barry K.W."/>
            <person name="Bonito G."/>
            <person name="Buee M."/>
            <person name="Carver A."/>
            <person name="Chen C."/>
            <person name="Cichocki N."/>
            <person name="Clum A."/>
            <person name="Culley D."/>
            <person name="Crous P.W."/>
            <person name="Fauchery L."/>
            <person name="Girlanda M."/>
            <person name="Hayes R."/>
            <person name="Keri Z."/>
            <person name="Labutti K."/>
            <person name="Lipzen A."/>
            <person name="Lombard V."/>
            <person name="Magnuson J."/>
            <person name="Maillard F."/>
            <person name="Morin E."/>
            <person name="Murat C."/>
            <person name="Nolan M."/>
            <person name="Ohm R."/>
            <person name="Pangilinan J."/>
            <person name="Pereira M."/>
            <person name="Perotto S."/>
            <person name="Peter M."/>
            <person name="Riley R."/>
            <person name="Sitrit Y."/>
            <person name="Stielow B."/>
            <person name="Szollosi G."/>
            <person name="Zifcakova L."/>
            <person name="Stursova M."/>
            <person name="Spatafora J.W."/>
            <person name="Tedersoo L."/>
            <person name="Vaario L.-M."/>
            <person name="Yamada A."/>
            <person name="Yan M."/>
            <person name="Wang P."/>
            <person name="Xu J."/>
            <person name="Bruns T."/>
            <person name="Baldrian P."/>
            <person name="Vilgalys R."/>
            <person name="Henrissat B."/>
            <person name="Grigoriev I.V."/>
            <person name="Hibbett D."/>
            <person name="Nagy L.G."/>
            <person name="Martin F.M."/>
        </authorList>
    </citation>
    <scope>NUCLEOTIDE SEQUENCE</scope>
    <source>
        <strain evidence="10">UH-Tt-Lm1</strain>
    </source>
</reference>
<evidence type="ECO:0000256" key="2">
    <source>
        <dbReference type="ARBA" id="ARBA00022833"/>
    </source>
</evidence>
<name>A0A9P6HPC7_9AGAM</name>
<feature type="compositionally biased region" description="Polar residues" evidence="8">
    <location>
        <begin position="14"/>
        <end position="26"/>
    </location>
</feature>
<keyword evidence="4" id="KW-0238">DNA-binding</keyword>
<evidence type="ECO:0000256" key="4">
    <source>
        <dbReference type="ARBA" id="ARBA00023125"/>
    </source>
</evidence>
<dbReference type="SUPFAM" id="SSF57701">
    <property type="entry name" value="Zn2/Cys6 DNA-binding domain"/>
    <property type="match status" value="1"/>
</dbReference>
<keyword evidence="2" id="KW-0862">Zinc</keyword>
<dbReference type="EMBL" id="WIUZ02000001">
    <property type="protein sequence ID" value="KAF9792324.1"/>
    <property type="molecule type" value="Genomic_DNA"/>
</dbReference>
<keyword evidence="6" id="KW-0539">Nucleus</keyword>
<dbReference type="AlphaFoldDB" id="A0A9P6HPC7"/>
<feature type="compositionally biased region" description="Basic residues" evidence="8">
    <location>
        <begin position="98"/>
        <end position="109"/>
    </location>
</feature>
<dbReference type="PANTHER" id="PTHR47659:SF7">
    <property type="entry name" value="FUNGAL TRANSCRIPTIONAL REGULATORY PROTEIN, N-TERMINAL DOMAIN-CONTAINING PROTEIN"/>
    <property type="match status" value="1"/>
</dbReference>
<dbReference type="GO" id="GO:0003677">
    <property type="term" value="F:DNA binding"/>
    <property type="evidence" value="ECO:0007669"/>
    <property type="project" value="UniProtKB-KW"/>
</dbReference>
<dbReference type="CDD" id="cd00067">
    <property type="entry name" value="GAL4"/>
    <property type="match status" value="1"/>
</dbReference>